<dbReference type="RefSeq" id="WP_046870862.1">
    <property type="nucleotide sequence ID" value="NZ_CP014880.1"/>
</dbReference>
<sequence>MSFFKNNTKRIPTEVKLLTDIQNALADAPTTEEKPFLLEAEQSLKNKKYLPKILSDLQFFLTPLAIKSALSPKVKVIYLNLISDKYQTSTTGSGIGMIFGGFSGFGGR</sequence>
<dbReference type="CDD" id="cd21059">
    <property type="entry name" value="LciA-like"/>
    <property type="match status" value="1"/>
</dbReference>
<dbReference type="AlphaFoldDB" id="A0A192H6C6"/>
<accession>A0A192H6C6</accession>
<organism evidence="1 2">
    <name type="scientific">Loigolactobacillus backii</name>
    <dbReference type="NCBI Taxonomy" id="375175"/>
    <lineage>
        <taxon>Bacteria</taxon>
        <taxon>Bacillati</taxon>
        <taxon>Bacillota</taxon>
        <taxon>Bacilli</taxon>
        <taxon>Lactobacillales</taxon>
        <taxon>Lactobacillaceae</taxon>
        <taxon>Loigolactobacillus</taxon>
    </lineage>
</organism>
<evidence type="ECO:0000313" key="2">
    <source>
        <dbReference type="Proteomes" id="UP000078582"/>
    </source>
</evidence>
<geneLocation type="plasmid" evidence="2">
    <name>pl11989-7</name>
</geneLocation>
<keyword evidence="2" id="KW-1185">Reference proteome</keyword>
<dbReference type="Proteomes" id="UP000078582">
    <property type="component" value="Plasmid pL11989-7"/>
</dbReference>
<name>A0A192H6C6_9LACO</name>
<reference evidence="1 2" key="1">
    <citation type="submission" date="2016-03" db="EMBL/GenBank/DDBJ databases">
        <title>Pediococcus and Lactobacillus from brewery environment - whole genome sequencing and assembly.</title>
        <authorList>
            <person name="Behr J."/>
            <person name="Geissler A.J."/>
            <person name="Vogel R.F."/>
        </authorList>
    </citation>
    <scope>NUCLEOTIDE SEQUENCE [LARGE SCALE GENOMIC DNA]</scope>
    <source>
        <strain evidence="1 2">TMW 1.1989</strain>
        <plasmid evidence="2">pl11989-7</plasmid>
    </source>
</reference>
<proteinExistence type="predicted"/>
<dbReference type="OrthoDB" id="2142761at2"/>
<keyword evidence="1" id="KW-0614">Plasmid</keyword>
<dbReference type="Pfam" id="PF08951">
    <property type="entry name" value="EntA_Immun"/>
    <property type="match status" value="1"/>
</dbReference>
<dbReference type="InterPro" id="IPR015046">
    <property type="entry name" value="LciA_Immunity-like"/>
</dbReference>
<protein>
    <submittedName>
        <fullName evidence="1">Lactococcin immunity protein</fullName>
    </submittedName>
</protein>
<evidence type="ECO:0000313" key="1">
    <source>
        <dbReference type="EMBL" id="ANK63768.1"/>
    </source>
</evidence>
<gene>
    <name evidence="1" type="ORF">AYR53_13200</name>
</gene>
<dbReference type="EMBL" id="CP014880">
    <property type="protein sequence ID" value="ANK63768.1"/>
    <property type="molecule type" value="Genomic_DNA"/>
</dbReference>
<dbReference type="GeneID" id="42983211"/>